<gene>
    <name evidence="1" type="ORF">NKI81_22315</name>
</gene>
<dbReference type="EMBL" id="JAMYRI010000014">
    <property type="protein sequence ID" value="MER9286660.1"/>
    <property type="molecule type" value="Genomic_DNA"/>
</dbReference>
<evidence type="ECO:0000313" key="2">
    <source>
        <dbReference type="Proteomes" id="UP001480082"/>
    </source>
</evidence>
<reference evidence="1 2" key="1">
    <citation type="journal article" date="2024" name="Proc. Natl. Acad. Sci. U.S.A.">
        <title>The evolutionary genomics of adaptation to stress in wild rhizobium bacteria.</title>
        <authorList>
            <person name="Kehlet-Delgado H."/>
            <person name="Montoya A.P."/>
            <person name="Jensen K.T."/>
            <person name="Wendlandt C.E."/>
            <person name="Dexheimer C."/>
            <person name="Roberts M."/>
            <person name="Torres Martinez L."/>
            <person name="Friesen M.L."/>
            <person name="Griffitts J.S."/>
            <person name="Porter S.S."/>
        </authorList>
    </citation>
    <scope>NUCLEOTIDE SEQUENCE [LARGE SCALE GENOMIC DNA]</scope>
    <source>
        <strain evidence="1 2">M0468</strain>
    </source>
</reference>
<name>A0ACC6T440_9HYPH</name>
<comment type="caution">
    <text evidence="1">The sequence shown here is derived from an EMBL/GenBank/DDBJ whole genome shotgun (WGS) entry which is preliminary data.</text>
</comment>
<evidence type="ECO:0000313" key="1">
    <source>
        <dbReference type="EMBL" id="MER9286660.1"/>
    </source>
</evidence>
<proteinExistence type="predicted"/>
<sequence>MRMMLRVSIPAEEGNKAIKDGSMGKVIEQTLSDLKPEATYFTAEGGWRTAYLFLEVKDSSDMPYVAERFFFAFNATVELIPVMNVDELKKGLPRAMAALAG</sequence>
<organism evidence="1 2">
    <name type="scientific">Mesorhizobium australicum</name>
    <dbReference type="NCBI Taxonomy" id="536018"/>
    <lineage>
        <taxon>Bacteria</taxon>
        <taxon>Pseudomonadati</taxon>
        <taxon>Pseudomonadota</taxon>
        <taxon>Alphaproteobacteria</taxon>
        <taxon>Hyphomicrobiales</taxon>
        <taxon>Phyllobacteriaceae</taxon>
        <taxon>Mesorhizobium</taxon>
    </lineage>
</organism>
<dbReference type="Proteomes" id="UP001480082">
    <property type="component" value="Unassembled WGS sequence"/>
</dbReference>
<accession>A0ACC6T440</accession>
<keyword evidence="2" id="KW-1185">Reference proteome</keyword>
<protein>
    <submittedName>
        <fullName evidence="1">Uncharacterized protein</fullName>
    </submittedName>
</protein>